<dbReference type="GO" id="GO:0016020">
    <property type="term" value="C:membrane"/>
    <property type="evidence" value="ECO:0007669"/>
    <property type="project" value="InterPro"/>
</dbReference>
<dbReference type="InterPro" id="IPR004089">
    <property type="entry name" value="MCPsignal_dom"/>
</dbReference>
<dbReference type="STRING" id="1499967.U27_06437"/>
<reference evidence="7" key="1">
    <citation type="journal article" date="2015" name="PeerJ">
        <title>First genomic representation of candidate bacterial phylum KSB3 points to enhanced environmental sensing as a trigger of wastewater bulking.</title>
        <authorList>
            <person name="Sekiguchi Y."/>
            <person name="Ohashi A."/>
            <person name="Parks D.H."/>
            <person name="Yamauchi T."/>
            <person name="Tyson G.W."/>
            <person name="Hugenholtz P."/>
        </authorList>
    </citation>
    <scope>NUCLEOTIDE SEQUENCE [LARGE SCALE GENOMIC DNA]</scope>
</reference>
<dbReference type="EMBL" id="DF820470">
    <property type="protein sequence ID" value="GAK59452.1"/>
    <property type="molecule type" value="Genomic_DNA"/>
</dbReference>
<dbReference type="PROSITE" id="PS50885">
    <property type="entry name" value="HAMP"/>
    <property type="match status" value="1"/>
</dbReference>
<gene>
    <name evidence="7" type="ORF">U27_06437</name>
</gene>
<dbReference type="PANTHER" id="PTHR32089">
    <property type="entry name" value="METHYL-ACCEPTING CHEMOTAXIS PROTEIN MCPB"/>
    <property type="match status" value="1"/>
</dbReference>
<organism evidence="7">
    <name type="scientific">Vecturithrix granuli</name>
    <dbReference type="NCBI Taxonomy" id="1499967"/>
    <lineage>
        <taxon>Bacteria</taxon>
        <taxon>Candidatus Moduliflexota</taxon>
        <taxon>Candidatus Vecturitrichia</taxon>
        <taxon>Candidatus Vecturitrichales</taxon>
        <taxon>Candidatus Vecturitrichaceae</taxon>
        <taxon>Candidatus Vecturithrix</taxon>
    </lineage>
</organism>
<proteinExistence type="inferred from homology"/>
<dbReference type="eggNOG" id="COG0840">
    <property type="taxonomic scope" value="Bacteria"/>
</dbReference>
<dbReference type="Proteomes" id="UP000030661">
    <property type="component" value="Unassembled WGS sequence"/>
</dbReference>
<keyword evidence="4" id="KW-0812">Transmembrane</keyword>
<dbReference type="AlphaFoldDB" id="A0A081C4E7"/>
<evidence type="ECO:0000259" key="5">
    <source>
        <dbReference type="PROSITE" id="PS50111"/>
    </source>
</evidence>
<dbReference type="PROSITE" id="PS50111">
    <property type="entry name" value="CHEMOTAXIS_TRANSDUC_2"/>
    <property type="match status" value="1"/>
</dbReference>
<dbReference type="SUPFAM" id="SSF58104">
    <property type="entry name" value="Methyl-accepting chemotaxis protein (MCP) signaling domain"/>
    <property type="match status" value="1"/>
</dbReference>
<feature type="transmembrane region" description="Helical" evidence="4">
    <location>
        <begin position="12"/>
        <end position="34"/>
    </location>
</feature>
<sequence>MLTLQSSLIRRLSYTLTAIVTAIVLIFSGFIMFYNMITLESQLEQQLHRTVQLAEMSLESAVWQLNPDSIHDILEAIFIDETIVYACVISDHEILGVKMLPEFAGADFLFFRDPSQFITQTLDIEKDQQIIGHFQIAMSRQNIRREMLLDLFTIALLTLAIIASISIVSIIIAKRHVLQPLSALVESVTFITEGKLDVPMKLKPERAHIRDEIGELSRAFDVMRQRLQQMIIHIRKAGEKIQIASENIFMAVNQLAAALEQQSASIVQTTATMETMTTTFRQISGNTKTVADMSEQTRTVAQKGVTFAQEMIQKMQDIQETNTQFQQKILSLGERSGKIGDVIEIINDIADRTKLIAFNAALEAVGASDTTGKRFNVVAIEIRRLADSIIESTEEISRNILEIQGGIRELVLSSNLTTQRITEGTQQTKIMNTGLQEILGVANRTTDEAKQIAMATQDQQLAHDQMLFALKEISDSTQQFVGAGNQVSKIATEMKTLAQELYHFIHQFELSEEDAATQT</sequence>
<dbReference type="Pfam" id="PF00015">
    <property type="entry name" value="MCPsignal"/>
    <property type="match status" value="1"/>
</dbReference>
<evidence type="ECO:0000259" key="6">
    <source>
        <dbReference type="PROSITE" id="PS50885"/>
    </source>
</evidence>
<dbReference type="SMART" id="SM00283">
    <property type="entry name" value="MA"/>
    <property type="match status" value="1"/>
</dbReference>
<dbReference type="Gene3D" id="1.10.287.950">
    <property type="entry name" value="Methyl-accepting chemotaxis protein"/>
    <property type="match status" value="1"/>
</dbReference>
<feature type="domain" description="HAMP" evidence="6">
    <location>
        <begin position="175"/>
        <end position="232"/>
    </location>
</feature>
<evidence type="ECO:0000313" key="8">
    <source>
        <dbReference type="Proteomes" id="UP000030661"/>
    </source>
</evidence>
<feature type="transmembrane region" description="Helical" evidence="4">
    <location>
        <begin position="148"/>
        <end position="172"/>
    </location>
</feature>
<dbReference type="HOGENOM" id="CLU_524467_0_0_0"/>
<dbReference type="InterPro" id="IPR003660">
    <property type="entry name" value="HAMP_dom"/>
</dbReference>
<protein>
    <submittedName>
        <fullName evidence="7">Methyl-accepting chemotaxis sensory transducer</fullName>
    </submittedName>
</protein>
<comment type="similarity">
    <text evidence="2">Belongs to the methyl-accepting chemotaxis (MCP) protein family.</text>
</comment>
<evidence type="ECO:0000256" key="3">
    <source>
        <dbReference type="PROSITE-ProRule" id="PRU00284"/>
    </source>
</evidence>
<keyword evidence="8" id="KW-1185">Reference proteome</keyword>
<keyword evidence="1 3" id="KW-0807">Transducer</keyword>
<dbReference type="CDD" id="cd06225">
    <property type="entry name" value="HAMP"/>
    <property type="match status" value="1"/>
</dbReference>
<evidence type="ECO:0000313" key="7">
    <source>
        <dbReference type="EMBL" id="GAK59452.1"/>
    </source>
</evidence>
<evidence type="ECO:0000256" key="1">
    <source>
        <dbReference type="ARBA" id="ARBA00023224"/>
    </source>
</evidence>
<dbReference type="GO" id="GO:0007165">
    <property type="term" value="P:signal transduction"/>
    <property type="evidence" value="ECO:0007669"/>
    <property type="project" value="UniProtKB-KW"/>
</dbReference>
<keyword evidence="4" id="KW-1133">Transmembrane helix</keyword>
<evidence type="ECO:0000256" key="4">
    <source>
        <dbReference type="SAM" id="Phobius"/>
    </source>
</evidence>
<accession>A0A081C4E7</accession>
<dbReference type="PANTHER" id="PTHR32089:SF112">
    <property type="entry name" value="LYSOZYME-LIKE PROTEIN-RELATED"/>
    <property type="match status" value="1"/>
</dbReference>
<name>A0A081C4E7_VECG1</name>
<dbReference type="SMART" id="SM00304">
    <property type="entry name" value="HAMP"/>
    <property type="match status" value="1"/>
</dbReference>
<evidence type="ECO:0000256" key="2">
    <source>
        <dbReference type="ARBA" id="ARBA00029447"/>
    </source>
</evidence>
<keyword evidence="4" id="KW-0472">Membrane</keyword>
<dbReference type="Pfam" id="PF00672">
    <property type="entry name" value="HAMP"/>
    <property type="match status" value="1"/>
</dbReference>
<feature type="domain" description="Methyl-accepting transducer" evidence="5">
    <location>
        <begin position="237"/>
        <end position="474"/>
    </location>
</feature>